<evidence type="ECO:0000256" key="2">
    <source>
        <dbReference type="SAM" id="MobiDB-lite"/>
    </source>
</evidence>
<dbReference type="RefSeq" id="WP_014897986.1">
    <property type="nucleotide sequence ID" value="NC_018513.1"/>
</dbReference>
<sequence>MNKQTPATPEAMTIQTSSERDPATLASTIDVLQRELEVAQTKRGGHYKKLIFEIERNAKLVNEVSQLKTALDQTLLGVPEFQQLNDELAEARKQIASLRAELDVAQQKRAGHYAKLQYEIERNRKLEKQARIFENEFNRVSNSLTWDLGSALVGTKSIRQVFTLPLRLWQANQRYKQKMLKRRMMGSEAKRIDTPTIAAPAPASVPAPAQPTTIDIPLGEDLSILGWPAAPVHSTVTAMTVFDEFSRECFAPYLNLVEPRPDNWKGLLARDQPELLLIESAWRGNRSSWQYRVGSYAHPPGRELQAMVNGFKERGIPTVFWNKEDPVHFNNFIEAARQFDFVFTTAEEAMPQYAARSSSNVNVLPFACEPGLHNPIGSSERNGKLCFAGSYYANRFADRRDDQIMLLDAAMKHKLDIFDRNHAAGAKSDFAFPERFQGCIRGSLPYDEMSRAYRRYSVFLNVNSVIDSRTMFSRRVYELLACGTPVVSTRSLGIDETFGRDLVWTVDDAKEADEAMRALLESPDEWRRRSLNGIRAVFSEHTFAHRTQQILDTVGIKKRVIEDVRVLVFAVVDNANEARRVADMFASQAMSVSAKRLVLFARKGSVKSLDMPDVEVVSPGNHLGEAVSRASAAFNATHVGVFSPRAFYGKWYLQDLLHAFVYSQADIVGKPRDGTDRYAFDVERDHQAWLLRVKPAQSPVLEMLGPDGAVLDGQGSLRSFSADSANYLPDVAKMREAVLRNKIAAIQI</sequence>
<feature type="coiled-coil region" evidence="1">
    <location>
        <begin position="81"/>
        <end position="143"/>
    </location>
</feature>
<evidence type="ECO:0000313" key="4">
    <source>
        <dbReference type="EMBL" id="AFQ49150.1"/>
    </source>
</evidence>
<evidence type="ECO:0000256" key="1">
    <source>
        <dbReference type="SAM" id="Coils"/>
    </source>
</evidence>
<feature type="domain" description="Spore protein YkvP/CgeB glycosyl transferase-like" evidence="3">
    <location>
        <begin position="406"/>
        <end position="552"/>
    </location>
</feature>
<keyword evidence="1" id="KW-0175">Coiled coil</keyword>
<evidence type="ECO:0000259" key="3">
    <source>
        <dbReference type="Pfam" id="PF13524"/>
    </source>
</evidence>
<dbReference type="InterPro" id="IPR055259">
    <property type="entry name" value="YkvP/CgeB_Glyco_trans-like"/>
</dbReference>
<dbReference type="Pfam" id="PF13524">
    <property type="entry name" value="Glyco_trans_1_2"/>
    <property type="match status" value="1"/>
</dbReference>
<dbReference type="AlphaFoldDB" id="A0A9W3PA54"/>
<feature type="compositionally biased region" description="Polar residues" evidence="2">
    <location>
        <begin position="1"/>
        <end position="17"/>
    </location>
</feature>
<protein>
    <recommendedName>
        <fullName evidence="3">Spore protein YkvP/CgeB glycosyl transferase-like domain-containing protein</fullName>
    </recommendedName>
</protein>
<reference evidence="4 5" key="1">
    <citation type="journal article" date="2012" name="J. Bacteriol.">
        <title>Complete Genome Sequence of Burkholderia sp. Strain GG4, a Betaproteobacterium That Reduces 3-Oxo-N-Acylhomoserine Lactones and Produces Different N-Acylhomoserine Lactones.</title>
        <authorList>
            <person name="Hong K.W."/>
            <person name="Koh C.L."/>
            <person name="Sam C.K."/>
            <person name="Yin W.F."/>
            <person name="Chan K.G."/>
        </authorList>
    </citation>
    <scope>NUCLEOTIDE SEQUENCE [LARGE SCALE GENOMIC DNA]</scope>
    <source>
        <strain evidence="4 5">GG4</strain>
    </source>
</reference>
<organism evidence="4 5">
    <name type="scientific">Burkholderia cepacia GG4</name>
    <dbReference type="NCBI Taxonomy" id="1009846"/>
    <lineage>
        <taxon>Bacteria</taxon>
        <taxon>Pseudomonadati</taxon>
        <taxon>Pseudomonadota</taxon>
        <taxon>Betaproteobacteria</taxon>
        <taxon>Burkholderiales</taxon>
        <taxon>Burkholderiaceae</taxon>
        <taxon>Burkholderia</taxon>
        <taxon>Burkholderia cepacia complex</taxon>
    </lineage>
</organism>
<accession>A0A9W3PA54</accession>
<dbReference type="Proteomes" id="UP000032866">
    <property type="component" value="Chromosome 1"/>
</dbReference>
<dbReference type="SUPFAM" id="SSF53756">
    <property type="entry name" value="UDP-Glycosyltransferase/glycogen phosphorylase"/>
    <property type="match status" value="1"/>
</dbReference>
<dbReference type="Gene3D" id="3.40.50.2000">
    <property type="entry name" value="Glycogen Phosphorylase B"/>
    <property type="match status" value="1"/>
</dbReference>
<dbReference type="KEGG" id="bct:GEM_2752"/>
<feature type="region of interest" description="Disordered" evidence="2">
    <location>
        <begin position="1"/>
        <end position="20"/>
    </location>
</feature>
<proteinExistence type="predicted"/>
<name>A0A9W3PA54_BURCE</name>
<evidence type="ECO:0000313" key="5">
    <source>
        <dbReference type="Proteomes" id="UP000032866"/>
    </source>
</evidence>
<gene>
    <name evidence="4" type="ORF">GEM_2752</name>
</gene>
<dbReference type="EMBL" id="CP003774">
    <property type="protein sequence ID" value="AFQ49150.1"/>
    <property type="molecule type" value="Genomic_DNA"/>
</dbReference>